<evidence type="ECO:0000313" key="4">
    <source>
        <dbReference type="Proteomes" id="UP000813444"/>
    </source>
</evidence>
<proteinExistence type="predicted"/>
<name>A0A8K0WS15_9HYPO</name>
<dbReference type="Proteomes" id="UP000813444">
    <property type="component" value="Unassembled WGS sequence"/>
</dbReference>
<accession>A0A8K0WS15</accession>
<feature type="region of interest" description="Disordered" evidence="1">
    <location>
        <begin position="29"/>
        <end position="88"/>
    </location>
</feature>
<reference evidence="3" key="1">
    <citation type="journal article" date="2021" name="Nat. Commun.">
        <title>Genetic determinants of endophytism in the Arabidopsis root mycobiome.</title>
        <authorList>
            <person name="Mesny F."/>
            <person name="Miyauchi S."/>
            <person name="Thiergart T."/>
            <person name="Pickel B."/>
            <person name="Atanasova L."/>
            <person name="Karlsson M."/>
            <person name="Huettel B."/>
            <person name="Barry K.W."/>
            <person name="Haridas S."/>
            <person name="Chen C."/>
            <person name="Bauer D."/>
            <person name="Andreopoulos W."/>
            <person name="Pangilinan J."/>
            <person name="LaButti K."/>
            <person name="Riley R."/>
            <person name="Lipzen A."/>
            <person name="Clum A."/>
            <person name="Drula E."/>
            <person name="Henrissat B."/>
            <person name="Kohler A."/>
            <person name="Grigoriev I.V."/>
            <person name="Martin F.M."/>
            <person name="Hacquard S."/>
        </authorList>
    </citation>
    <scope>NUCLEOTIDE SEQUENCE</scope>
    <source>
        <strain evidence="3">MPI-CAGE-CH-0235</strain>
    </source>
</reference>
<protein>
    <submittedName>
        <fullName evidence="3">Uncharacterized protein</fullName>
    </submittedName>
</protein>
<dbReference type="EMBL" id="JAGPNK010000005">
    <property type="protein sequence ID" value="KAH7320989.1"/>
    <property type="molecule type" value="Genomic_DNA"/>
</dbReference>
<dbReference type="AlphaFoldDB" id="A0A8K0WS15"/>
<keyword evidence="2" id="KW-0812">Transmembrane</keyword>
<organism evidence="3 4">
    <name type="scientific">Stachybotrys elegans</name>
    <dbReference type="NCBI Taxonomy" id="80388"/>
    <lineage>
        <taxon>Eukaryota</taxon>
        <taxon>Fungi</taxon>
        <taxon>Dikarya</taxon>
        <taxon>Ascomycota</taxon>
        <taxon>Pezizomycotina</taxon>
        <taxon>Sordariomycetes</taxon>
        <taxon>Hypocreomycetidae</taxon>
        <taxon>Hypocreales</taxon>
        <taxon>Stachybotryaceae</taxon>
        <taxon>Stachybotrys</taxon>
    </lineage>
</organism>
<evidence type="ECO:0000313" key="3">
    <source>
        <dbReference type="EMBL" id="KAH7320989.1"/>
    </source>
</evidence>
<keyword evidence="2" id="KW-1133">Transmembrane helix</keyword>
<comment type="caution">
    <text evidence="3">The sequence shown here is derived from an EMBL/GenBank/DDBJ whole genome shotgun (WGS) entry which is preliminary data.</text>
</comment>
<keyword evidence="2" id="KW-0472">Membrane</keyword>
<feature type="transmembrane region" description="Helical" evidence="2">
    <location>
        <begin position="6"/>
        <end position="28"/>
    </location>
</feature>
<sequence length="114" mass="12312">MSPLWAIITSFISYALLSAGLVNFVGGGQFGGTEGERRDGASPSEAGRQTERQTHNSFGRFQQSPPALVGTSRRTLPGKKKKSAGSSWGVLWGGQMMTLHVQEPCWTMRGLRVS</sequence>
<gene>
    <name evidence="3" type="ORF">B0I35DRAFT_204244</name>
</gene>
<feature type="compositionally biased region" description="Polar residues" evidence="1">
    <location>
        <begin position="55"/>
        <end position="65"/>
    </location>
</feature>
<evidence type="ECO:0000256" key="2">
    <source>
        <dbReference type="SAM" id="Phobius"/>
    </source>
</evidence>
<keyword evidence="4" id="KW-1185">Reference proteome</keyword>
<evidence type="ECO:0000256" key="1">
    <source>
        <dbReference type="SAM" id="MobiDB-lite"/>
    </source>
</evidence>